<protein>
    <submittedName>
        <fullName evidence="1">Uncharacterized protein</fullName>
    </submittedName>
</protein>
<comment type="caution">
    <text evidence="1">The sequence shown here is derived from an EMBL/GenBank/DDBJ whole genome shotgun (WGS) entry which is preliminary data.</text>
</comment>
<dbReference type="EMBL" id="JAQQEZ010000083">
    <property type="protein sequence ID" value="MFM0008154.1"/>
    <property type="molecule type" value="Genomic_DNA"/>
</dbReference>
<accession>A0ABW9B8Z3</accession>
<proteinExistence type="predicted"/>
<dbReference type="RefSeq" id="WP_408183084.1">
    <property type="nucleotide sequence ID" value="NZ_JAQQEZ010000083.1"/>
</dbReference>
<dbReference type="Proteomes" id="UP001629230">
    <property type="component" value="Unassembled WGS sequence"/>
</dbReference>
<evidence type="ECO:0000313" key="2">
    <source>
        <dbReference type="Proteomes" id="UP001629230"/>
    </source>
</evidence>
<sequence>MTTVVVWRTKQSFSGVPDDAIFLIADSRASSTAGEGGVLTDRCAKVFEVPVLVRAKDFRSTATLVMAVAGHTLVAHNAVFCLQQALVALVGSRMPTVSEIVQFAAKILADLTIDVGTLHQEKALSELVIAGTTESGTSPEAWSLRPNIVSSAISFKAELLDLSDEPYCTGTPDDVKEFRSAYASKIAVARTSHEEQYLVDQLPIVCFDRAFLVERSARKTGGELQMVATNGSDALRFMPFRYEVSQAELSGDPARQAGDWMGMYRFMFFGSDVFGVKIGDCSIGLEPWQLADVPISLDASSA</sequence>
<organism evidence="1 2">
    <name type="scientific">Paraburkholderia dipogonis</name>
    <dbReference type="NCBI Taxonomy" id="1211383"/>
    <lineage>
        <taxon>Bacteria</taxon>
        <taxon>Pseudomonadati</taxon>
        <taxon>Pseudomonadota</taxon>
        <taxon>Betaproteobacteria</taxon>
        <taxon>Burkholderiales</taxon>
        <taxon>Burkholderiaceae</taxon>
        <taxon>Paraburkholderia</taxon>
    </lineage>
</organism>
<reference evidence="1 2" key="1">
    <citation type="journal article" date="2024" name="Chem. Sci.">
        <title>Discovery of megapolipeptins by genome mining of a Burkholderiales bacteria collection.</title>
        <authorList>
            <person name="Paulo B.S."/>
            <person name="Recchia M.J.J."/>
            <person name="Lee S."/>
            <person name="Fergusson C.H."/>
            <person name="Romanowski S.B."/>
            <person name="Hernandez A."/>
            <person name="Krull N."/>
            <person name="Liu D.Y."/>
            <person name="Cavanagh H."/>
            <person name="Bos A."/>
            <person name="Gray C.A."/>
            <person name="Murphy B.T."/>
            <person name="Linington R.G."/>
            <person name="Eustaquio A.S."/>
        </authorList>
    </citation>
    <scope>NUCLEOTIDE SEQUENCE [LARGE SCALE GENOMIC DNA]</scope>
    <source>
        <strain evidence="1 2">RL17-350-BIC-A</strain>
    </source>
</reference>
<gene>
    <name evidence="1" type="ORF">PQR57_45505</name>
</gene>
<evidence type="ECO:0000313" key="1">
    <source>
        <dbReference type="EMBL" id="MFM0008154.1"/>
    </source>
</evidence>
<keyword evidence="2" id="KW-1185">Reference proteome</keyword>
<name>A0ABW9B8Z3_9BURK</name>